<dbReference type="InterPro" id="IPR050950">
    <property type="entry name" value="HTH-type_LysR_regulators"/>
</dbReference>
<evidence type="ECO:0000313" key="6">
    <source>
        <dbReference type="EMBL" id="MDV2079187.1"/>
    </source>
</evidence>
<dbReference type="InterPro" id="IPR036390">
    <property type="entry name" value="WH_DNA-bd_sf"/>
</dbReference>
<dbReference type="Gene3D" id="1.10.10.10">
    <property type="entry name" value="Winged helix-like DNA-binding domain superfamily/Winged helix DNA-binding domain"/>
    <property type="match status" value="1"/>
</dbReference>
<keyword evidence="2" id="KW-0805">Transcription regulation</keyword>
<dbReference type="PANTHER" id="PTHR30419">
    <property type="entry name" value="HTH-TYPE TRANSCRIPTIONAL REGULATOR YBHD"/>
    <property type="match status" value="1"/>
</dbReference>
<dbReference type="InterPro" id="IPR000847">
    <property type="entry name" value="LysR_HTH_N"/>
</dbReference>
<accession>A0ABU3VZ03</accession>
<evidence type="ECO:0000256" key="2">
    <source>
        <dbReference type="ARBA" id="ARBA00023015"/>
    </source>
</evidence>
<dbReference type="RefSeq" id="WP_316973800.1">
    <property type="nucleotide sequence ID" value="NZ_JAWIIJ010000006.1"/>
</dbReference>
<protein>
    <submittedName>
        <fullName evidence="6">LysR family transcriptional regulator</fullName>
    </submittedName>
</protein>
<dbReference type="Pfam" id="PF03466">
    <property type="entry name" value="LysR_substrate"/>
    <property type="match status" value="1"/>
</dbReference>
<dbReference type="InterPro" id="IPR036388">
    <property type="entry name" value="WH-like_DNA-bd_sf"/>
</dbReference>
<dbReference type="PRINTS" id="PR00039">
    <property type="entry name" value="HTHLYSR"/>
</dbReference>
<evidence type="ECO:0000313" key="7">
    <source>
        <dbReference type="Proteomes" id="UP001269819"/>
    </source>
</evidence>
<dbReference type="PROSITE" id="PS50931">
    <property type="entry name" value="HTH_LYSR"/>
    <property type="match status" value="1"/>
</dbReference>
<feature type="domain" description="HTH lysR-type" evidence="5">
    <location>
        <begin position="6"/>
        <end position="63"/>
    </location>
</feature>
<comment type="similarity">
    <text evidence="1">Belongs to the LysR transcriptional regulatory family.</text>
</comment>
<evidence type="ECO:0000256" key="3">
    <source>
        <dbReference type="ARBA" id="ARBA00023125"/>
    </source>
</evidence>
<dbReference type="SUPFAM" id="SSF53850">
    <property type="entry name" value="Periplasmic binding protein-like II"/>
    <property type="match status" value="1"/>
</dbReference>
<evidence type="ECO:0000259" key="5">
    <source>
        <dbReference type="PROSITE" id="PS50931"/>
    </source>
</evidence>
<dbReference type="Proteomes" id="UP001269819">
    <property type="component" value="Unassembled WGS sequence"/>
</dbReference>
<dbReference type="Pfam" id="PF00126">
    <property type="entry name" value="HTH_1"/>
    <property type="match status" value="1"/>
</dbReference>
<sequence length="340" mass="36570">MDPELLDTQLLRTFVVLAEADSMSDAAQRLGVTQSAVSQALKQLERTLATELVIRRKRPVQLTAAGQVLKQSADTILADLRRLSVRLRTAAEKSLVQCRLGLVTSCSEVFGSRLIARLGEGVERLTLRSGMTPTLIQAFLDREIDILVSSDPLTGTEGLERFHLCRDPMLAAVSAGLLGTGPVATEGQRQPVIAPLAASHPLIRYGRNTHIGALSEVAMRRMRILANVRYETDDTHTLMSFVQGGHGWAILSGLCLAQVLDRADGVRLLELDASRHARDLYLLAREGEIGDIPALVAASIQALLREDVLPALASLAPWLAARHFGLDGDNGSLAAGSPSA</sequence>
<dbReference type="Gene3D" id="3.40.190.290">
    <property type="match status" value="1"/>
</dbReference>
<dbReference type="EMBL" id="JAWIIJ010000006">
    <property type="protein sequence ID" value="MDV2079187.1"/>
    <property type="molecule type" value="Genomic_DNA"/>
</dbReference>
<dbReference type="CDD" id="cd05466">
    <property type="entry name" value="PBP2_LTTR_substrate"/>
    <property type="match status" value="1"/>
</dbReference>
<gene>
    <name evidence="6" type="ORF">RYS15_10835</name>
</gene>
<evidence type="ECO:0000256" key="4">
    <source>
        <dbReference type="ARBA" id="ARBA00023163"/>
    </source>
</evidence>
<dbReference type="InterPro" id="IPR005119">
    <property type="entry name" value="LysR_subst-bd"/>
</dbReference>
<reference evidence="6 7" key="1">
    <citation type="submission" date="2023-10" db="EMBL/GenBank/DDBJ databases">
        <title>Characteristics and mechanism of a salt-tolerant marine origin heterotrophic nitrifying- aerobic denitrifying bacteria Marinobacter xestospongiae HN1.</title>
        <authorList>
            <person name="Qi R."/>
        </authorList>
    </citation>
    <scope>NUCLEOTIDE SEQUENCE [LARGE SCALE GENOMIC DNA]</scope>
    <source>
        <strain evidence="6 7">HN1</strain>
    </source>
</reference>
<dbReference type="SUPFAM" id="SSF46785">
    <property type="entry name" value="Winged helix' DNA-binding domain"/>
    <property type="match status" value="1"/>
</dbReference>
<comment type="caution">
    <text evidence="6">The sequence shown here is derived from an EMBL/GenBank/DDBJ whole genome shotgun (WGS) entry which is preliminary data.</text>
</comment>
<keyword evidence="7" id="KW-1185">Reference proteome</keyword>
<evidence type="ECO:0000256" key="1">
    <source>
        <dbReference type="ARBA" id="ARBA00009437"/>
    </source>
</evidence>
<keyword evidence="3" id="KW-0238">DNA-binding</keyword>
<keyword evidence="4" id="KW-0804">Transcription</keyword>
<name>A0ABU3VZ03_9GAMM</name>
<proteinExistence type="inferred from homology"/>
<organism evidence="6 7">
    <name type="scientific">Marinobacter xestospongiae</name>
    <dbReference type="NCBI Taxonomy" id="994319"/>
    <lineage>
        <taxon>Bacteria</taxon>
        <taxon>Pseudomonadati</taxon>
        <taxon>Pseudomonadota</taxon>
        <taxon>Gammaproteobacteria</taxon>
        <taxon>Pseudomonadales</taxon>
        <taxon>Marinobacteraceae</taxon>
        <taxon>Marinobacter</taxon>
    </lineage>
</organism>